<name>A0A165K0I5_EXIGL</name>
<dbReference type="Gene3D" id="1.10.630.10">
    <property type="entry name" value="Cytochrome P450"/>
    <property type="match status" value="1"/>
</dbReference>
<dbReference type="PANTHER" id="PTHR24305">
    <property type="entry name" value="CYTOCHROME P450"/>
    <property type="match status" value="1"/>
</dbReference>
<keyword evidence="5 9" id="KW-0479">Metal-binding</keyword>
<evidence type="ECO:0000256" key="10">
    <source>
        <dbReference type="SAM" id="Phobius"/>
    </source>
</evidence>
<dbReference type="InterPro" id="IPR001128">
    <property type="entry name" value="Cyt_P450"/>
</dbReference>
<reference evidence="11 12" key="1">
    <citation type="journal article" date="2016" name="Mol. Biol. Evol.">
        <title>Comparative Genomics of Early-Diverging Mushroom-Forming Fungi Provides Insights into the Origins of Lignocellulose Decay Capabilities.</title>
        <authorList>
            <person name="Nagy L.G."/>
            <person name="Riley R."/>
            <person name="Tritt A."/>
            <person name="Adam C."/>
            <person name="Daum C."/>
            <person name="Floudas D."/>
            <person name="Sun H."/>
            <person name="Yadav J.S."/>
            <person name="Pangilinan J."/>
            <person name="Larsson K.H."/>
            <person name="Matsuura K."/>
            <person name="Barry K."/>
            <person name="Labutti K."/>
            <person name="Kuo R."/>
            <person name="Ohm R.A."/>
            <person name="Bhattacharya S.S."/>
            <person name="Shirouzu T."/>
            <person name="Yoshinaga Y."/>
            <person name="Martin F.M."/>
            <person name="Grigoriev I.V."/>
            <person name="Hibbett D.S."/>
        </authorList>
    </citation>
    <scope>NUCLEOTIDE SEQUENCE [LARGE SCALE GENOMIC DNA]</scope>
    <source>
        <strain evidence="11 12">HHB12029</strain>
    </source>
</reference>
<comment type="cofactor">
    <cofactor evidence="1 9">
        <name>heme</name>
        <dbReference type="ChEBI" id="CHEBI:30413"/>
    </cofactor>
</comment>
<evidence type="ECO:0000256" key="9">
    <source>
        <dbReference type="PIRSR" id="PIRSR602403-1"/>
    </source>
</evidence>
<dbReference type="GO" id="GO:0016705">
    <property type="term" value="F:oxidoreductase activity, acting on paired donors, with incorporation or reduction of molecular oxygen"/>
    <property type="evidence" value="ECO:0007669"/>
    <property type="project" value="InterPro"/>
</dbReference>
<dbReference type="OrthoDB" id="1470350at2759"/>
<feature type="binding site" description="axial binding residue" evidence="9">
    <location>
        <position position="482"/>
    </location>
    <ligand>
        <name>heme</name>
        <dbReference type="ChEBI" id="CHEBI:30413"/>
    </ligand>
    <ligandPart>
        <name>Fe</name>
        <dbReference type="ChEBI" id="CHEBI:18248"/>
    </ligandPart>
</feature>
<dbReference type="InParanoid" id="A0A165K0I5"/>
<keyword evidence="6" id="KW-0560">Oxidoreductase</keyword>
<evidence type="ECO:0000256" key="7">
    <source>
        <dbReference type="ARBA" id="ARBA00023004"/>
    </source>
</evidence>
<dbReference type="PANTHER" id="PTHR24305:SF166">
    <property type="entry name" value="CYTOCHROME P450 12A4, MITOCHONDRIAL-RELATED"/>
    <property type="match status" value="1"/>
</dbReference>
<evidence type="ECO:0000313" key="12">
    <source>
        <dbReference type="Proteomes" id="UP000077266"/>
    </source>
</evidence>
<keyword evidence="8" id="KW-0503">Monooxygenase</keyword>
<dbReference type="GO" id="GO:0005506">
    <property type="term" value="F:iron ion binding"/>
    <property type="evidence" value="ECO:0007669"/>
    <property type="project" value="InterPro"/>
</dbReference>
<organism evidence="11 12">
    <name type="scientific">Exidia glandulosa HHB12029</name>
    <dbReference type="NCBI Taxonomy" id="1314781"/>
    <lineage>
        <taxon>Eukaryota</taxon>
        <taxon>Fungi</taxon>
        <taxon>Dikarya</taxon>
        <taxon>Basidiomycota</taxon>
        <taxon>Agaricomycotina</taxon>
        <taxon>Agaricomycetes</taxon>
        <taxon>Auriculariales</taxon>
        <taxon>Exidiaceae</taxon>
        <taxon>Exidia</taxon>
    </lineage>
</organism>
<evidence type="ECO:0000256" key="8">
    <source>
        <dbReference type="ARBA" id="ARBA00023033"/>
    </source>
</evidence>
<dbReference type="InterPro" id="IPR036396">
    <property type="entry name" value="Cyt_P450_sf"/>
</dbReference>
<dbReference type="InterPro" id="IPR002403">
    <property type="entry name" value="Cyt_P450_E_grp-IV"/>
</dbReference>
<dbReference type="GO" id="GO:0004497">
    <property type="term" value="F:monooxygenase activity"/>
    <property type="evidence" value="ECO:0007669"/>
    <property type="project" value="UniProtKB-KW"/>
</dbReference>
<dbReference type="InterPro" id="IPR050121">
    <property type="entry name" value="Cytochrome_P450_monoxygenase"/>
</dbReference>
<dbReference type="SUPFAM" id="SSF48264">
    <property type="entry name" value="Cytochrome P450"/>
    <property type="match status" value="1"/>
</dbReference>
<keyword evidence="10" id="KW-0472">Membrane</keyword>
<feature type="transmembrane region" description="Helical" evidence="10">
    <location>
        <begin position="12"/>
        <end position="34"/>
    </location>
</feature>
<comment type="similarity">
    <text evidence="3">Belongs to the cytochrome P450 family.</text>
</comment>
<dbReference type="STRING" id="1314781.A0A165K0I5"/>
<dbReference type="Proteomes" id="UP000077266">
    <property type="component" value="Unassembled WGS sequence"/>
</dbReference>
<evidence type="ECO:0000256" key="4">
    <source>
        <dbReference type="ARBA" id="ARBA00022617"/>
    </source>
</evidence>
<keyword evidence="4 9" id="KW-0349">Heme</keyword>
<dbReference type="GO" id="GO:0020037">
    <property type="term" value="F:heme binding"/>
    <property type="evidence" value="ECO:0007669"/>
    <property type="project" value="InterPro"/>
</dbReference>
<dbReference type="EMBL" id="KV425954">
    <property type="protein sequence ID" value="KZV95612.1"/>
    <property type="molecule type" value="Genomic_DNA"/>
</dbReference>
<evidence type="ECO:0000256" key="2">
    <source>
        <dbReference type="ARBA" id="ARBA00005179"/>
    </source>
</evidence>
<sequence>MLYMSPWMVLRVAGLAVLALLVACILMLGVYLGYVKLLSRADPLRQLPGTESGLPMQCMDEDVEEWARKLANARKDGVAVEGTPRNLHFPGLWPFEPRSRLITLDYAVLQYILNSPIYEKPRESRNFLTMLFGKGIFNAEGADHKAMRKAYAHVFSMPVLRSLYPTMLQKAEQMCELWSGEVKASETADAVVDVNSYLGRATLDVIASAGFGQDLNAVADPHNVVYNAFRNLMSPIEKGRGGFMMYLSLKYPWLWSTPAELSRAFVSAKAEILRVGKSLLRVGTQAEDEEKSASGAPPALLKNILRTIAPAQGLADSELLGHLSTFLFNGSDSTGSSAAWALHYLSLDLSLQQRVRDEVAEVPNDADRAAALERLPILDRVVRETLRLMPPLHSTIRMATRDDVIRTSEDVVLRDGSVVREFAIKKGQFIHIPLLPLNTLTDIWGADAKEFRPDRWLDIPETVKGMPGMLHLMSFTSGPHGCPGYKLALAEIRVFIAAAVQHFEFTPAADVRTMNSFMMRPYVHGQWAKLGPTLPLKIKPVVRA</sequence>
<evidence type="ECO:0000256" key="1">
    <source>
        <dbReference type="ARBA" id="ARBA00001971"/>
    </source>
</evidence>
<keyword evidence="12" id="KW-1185">Reference proteome</keyword>
<dbReference type="Pfam" id="PF00067">
    <property type="entry name" value="p450"/>
    <property type="match status" value="1"/>
</dbReference>
<evidence type="ECO:0000256" key="3">
    <source>
        <dbReference type="ARBA" id="ARBA00010617"/>
    </source>
</evidence>
<evidence type="ECO:0000256" key="5">
    <source>
        <dbReference type="ARBA" id="ARBA00022723"/>
    </source>
</evidence>
<comment type="pathway">
    <text evidence="2">Secondary metabolite biosynthesis.</text>
</comment>
<proteinExistence type="inferred from homology"/>
<keyword evidence="10" id="KW-1133">Transmembrane helix</keyword>
<accession>A0A165K0I5</accession>
<protein>
    <submittedName>
        <fullName evidence="11">Cytochrome P450</fullName>
    </submittedName>
</protein>
<dbReference type="AlphaFoldDB" id="A0A165K0I5"/>
<keyword evidence="7 9" id="KW-0408">Iron</keyword>
<evidence type="ECO:0000256" key="6">
    <source>
        <dbReference type="ARBA" id="ARBA00023002"/>
    </source>
</evidence>
<dbReference type="PRINTS" id="PR00385">
    <property type="entry name" value="P450"/>
</dbReference>
<dbReference type="PRINTS" id="PR00465">
    <property type="entry name" value="EP450IV"/>
</dbReference>
<keyword evidence="10" id="KW-0812">Transmembrane</keyword>
<gene>
    <name evidence="11" type="ORF">EXIGLDRAFT_748072</name>
</gene>
<evidence type="ECO:0000313" key="11">
    <source>
        <dbReference type="EMBL" id="KZV95612.1"/>
    </source>
</evidence>